<dbReference type="SUPFAM" id="SSF53300">
    <property type="entry name" value="vWA-like"/>
    <property type="match status" value="1"/>
</dbReference>
<dbReference type="Pfam" id="PF13531">
    <property type="entry name" value="SBP_bac_11"/>
    <property type="match status" value="1"/>
</dbReference>
<organism evidence="4 5">
    <name type="scientific">Actinomadura vinacea</name>
    <dbReference type="NCBI Taxonomy" id="115336"/>
    <lineage>
        <taxon>Bacteria</taxon>
        <taxon>Bacillati</taxon>
        <taxon>Actinomycetota</taxon>
        <taxon>Actinomycetes</taxon>
        <taxon>Streptosporangiales</taxon>
        <taxon>Thermomonosporaceae</taxon>
        <taxon>Actinomadura</taxon>
    </lineage>
</organism>
<dbReference type="Gene3D" id="3.40.50.410">
    <property type="entry name" value="von Willebrand factor, type A domain"/>
    <property type="match status" value="1"/>
</dbReference>
<feature type="compositionally biased region" description="Basic and acidic residues" evidence="1">
    <location>
        <begin position="1"/>
        <end position="18"/>
    </location>
</feature>
<evidence type="ECO:0000256" key="2">
    <source>
        <dbReference type="SAM" id="Phobius"/>
    </source>
</evidence>
<dbReference type="InterPro" id="IPR036465">
    <property type="entry name" value="vWFA_dom_sf"/>
</dbReference>
<feature type="region of interest" description="Disordered" evidence="1">
    <location>
        <begin position="1"/>
        <end position="85"/>
    </location>
</feature>
<feature type="region of interest" description="Disordered" evidence="1">
    <location>
        <begin position="408"/>
        <end position="436"/>
    </location>
</feature>
<feature type="domain" description="VWFA" evidence="3">
    <location>
        <begin position="463"/>
        <end position="659"/>
    </location>
</feature>
<dbReference type="PROSITE" id="PS50234">
    <property type="entry name" value="VWFA"/>
    <property type="match status" value="1"/>
</dbReference>
<evidence type="ECO:0000313" key="4">
    <source>
        <dbReference type="EMBL" id="GAA2452989.1"/>
    </source>
</evidence>
<keyword evidence="2" id="KW-0812">Transmembrane</keyword>
<accession>A0ABP5XIU4</accession>
<feature type="transmembrane region" description="Helical" evidence="2">
    <location>
        <begin position="86"/>
        <end position="108"/>
    </location>
</feature>
<keyword evidence="2" id="KW-1133">Transmembrane helix</keyword>
<keyword evidence="5" id="KW-1185">Reference proteome</keyword>
<protein>
    <submittedName>
        <fullName evidence="4">Substrate-binding domain-containing protein</fullName>
    </submittedName>
</protein>
<dbReference type="Proteomes" id="UP001501231">
    <property type="component" value="Unassembled WGS sequence"/>
</dbReference>
<evidence type="ECO:0000256" key="1">
    <source>
        <dbReference type="SAM" id="MobiDB-lite"/>
    </source>
</evidence>
<dbReference type="InterPro" id="IPR002035">
    <property type="entry name" value="VWF_A"/>
</dbReference>
<sequence>MNGRDDVPEWIPKNREPAGRAVPPGRSGGPGRPVPGPFRPRPPARPHLAPPRPAGPVRPPARPPGRHTAPGGRHTAPGRRRRGAPFWGPMAGAAALSVLAGLSVFALAGAGDCGGEDAITLNVSAAPEVAAVVTEAAGRFNDAGHEIGDRCARARVTASDPAAVSTLLSGRGVAGVTERPDVWIPDSSLWAVMAQRPLSGGRTAGGDDVPIVPRRSLASTPIVVAVPGTLAQRLGAQSGAPPSWAELLTAAGATGDDPAAGAATTRIPPGLVRLKVPDPARTATGMGSVLLADELLNSGGGGDAGFTGVVRTLRESVTPSVQAEFASFRRDRQGRHPVALAPEQAVFAYNGRGPAEPAVAVYPSEGTMAMDYQITLVGAAGSGGGGDDGKAQAARLLEEELTGERTRGDLQGLGFRSPSGKAPGAFGGQRGVDPRSPRLLPAPAPADVQRIMQSWARLSLGIRMLSVIDVSGSMEEEVAPDVTRLQSTVRTAQGGLSLLPDDTELGQWVFSTGLEGGQDWRELVSVGPLGERLGSATRRQLVLSAFARIRAVHEGDTGLYDTVVAAFDHMKRTYKPEFVNSVLLWTDGRNDDPGGPSLKETLDRLGAAYDPGRPVQVIMFGYGRDVDVDELRQIARATRGDVLVAQTPGEVQKLFLQAVSRRVCAPSC</sequence>
<reference evidence="5" key="1">
    <citation type="journal article" date="2019" name="Int. J. Syst. Evol. Microbiol.">
        <title>The Global Catalogue of Microorganisms (GCM) 10K type strain sequencing project: providing services to taxonomists for standard genome sequencing and annotation.</title>
        <authorList>
            <consortium name="The Broad Institute Genomics Platform"/>
            <consortium name="The Broad Institute Genome Sequencing Center for Infectious Disease"/>
            <person name="Wu L."/>
            <person name="Ma J."/>
        </authorList>
    </citation>
    <scope>NUCLEOTIDE SEQUENCE [LARGE SCALE GENOMIC DNA]</scope>
    <source>
        <strain evidence="5">JCM 3325</strain>
    </source>
</reference>
<proteinExistence type="predicted"/>
<dbReference type="EMBL" id="BAAARW010000039">
    <property type="protein sequence ID" value="GAA2452989.1"/>
    <property type="molecule type" value="Genomic_DNA"/>
</dbReference>
<evidence type="ECO:0000313" key="5">
    <source>
        <dbReference type="Proteomes" id="UP001501231"/>
    </source>
</evidence>
<keyword evidence="2" id="KW-0472">Membrane</keyword>
<comment type="caution">
    <text evidence="4">The sequence shown here is derived from an EMBL/GenBank/DDBJ whole genome shotgun (WGS) entry which is preliminary data.</text>
</comment>
<gene>
    <name evidence="4" type="ORF">GCM10010191_84340</name>
</gene>
<evidence type="ECO:0000259" key="3">
    <source>
        <dbReference type="PROSITE" id="PS50234"/>
    </source>
</evidence>
<dbReference type="RefSeq" id="WP_344597026.1">
    <property type="nucleotide sequence ID" value="NZ_BAAARW010000039.1"/>
</dbReference>
<feature type="compositionally biased region" description="Pro residues" evidence="1">
    <location>
        <begin position="32"/>
        <end position="63"/>
    </location>
</feature>
<dbReference type="SMART" id="SM00327">
    <property type="entry name" value="VWA"/>
    <property type="match status" value="1"/>
</dbReference>
<name>A0ABP5XIU4_9ACTN</name>